<dbReference type="AlphaFoldDB" id="A0A176VQA2"/>
<organism evidence="4 5">
    <name type="scientific">Marchantia polymorpha subsp. ruderalis</name>
    <dbReference type="NCBI Taxonomy" id="1480154"/>
    <lineage>
        <taxon>Eukaryota</taxon>
        <taxon>Viridiplantae</taxon>
        <taxon>Streptophyta</taxon>
        <taxon>Embryophyta</taxon>
        <taxon>Marchantiophyta</taxon>
        <taxon>Marchantiopsida</taxon>
        <taxon>Marchantiidae</taxon>
        <taxon>Marchantiales</taxon>
        <taxon>Marchantiaceae</taxon>
        <taxon>Marchantia</taxon>
    </lineage>
</organism>
<feature type="transmembrane region" description="Helical" evidence="2">
    <location>
        <begin position="140"/>
        <end position="158"/>
    </location>
</feature>
<dbReference type="PANTHER" id="PTHR35733">
    <property type="entry name" value="OS02G0307800 PROTEIN"/>
    <property type="match status" value="1"/>
</dbReference>
<evidence type="ECO:0000313" key="3">
    <source>
        <dbReference type="EMBL" id="BBN14011.1"/>
    </source>
</evidence>
<feature type="compositionally biased region" description="Basic and acidic residues" evidence="1">
    <location>
        <begin position="306"/>
        <end position="317"/>
    </location>
</feature>
<sequence>MASARCIACAVLGSSPVLQSASASSLGAVGARGQNFGRFAGSGVARGFGEVSDGFRRRSRCSDFGNGRSRNRSRNLELGQDLNLVTSRGQGFAVGANGRWWNSLLELADEGGMEEGPIELPPRELEIDPLAFPEASPAQIVASVALTGAIAVLLLRSLRRRAQRAKEMQFRSSGVATTESVKEEARKAAIASLTKAPEVPVPPPSPGQTLLGAAVAGAIALVLYKFTTSVEGSFAGKAISMNYSIRNLTITVRTIINGLLYLATFVFAANSIGLGLYSLQLLWGSDPLPDPSRAEPQETLESSSDSAEKSSEADDTN</sequence>
<reference evidence="6" key="3">
    <citation type="journal article" date="2020" name="Curr. Biol.">
        <title>Chromatin organization in early land plants reveals an ancestral association between H3K27me3, transposons, and constitutive heterochromatin.</title>
        <authorList>
            <person name="Montgomery S.A."/>
            <person name="Tanizawa Y."/>
            <person name="Galik B."/>
            <person name="Wang N."/>
            <person name="Ito T."/>
            <person name="Mochizuki T."/>
            <person name="Akimcheva S."/>
            <person name="Bowman J.L."/>
            <person name="Cognat V."/>
            <person name="Marechal-Drouard L."/>
            <person name="Ekker H."/>
            <person name="Hong S.F."/>
            <person name="Kohchi T."/>
            <person name="Lin S.S."/>
            <person name="Liu L.D."/>
            <person name="Nakamura Y."/>
            <person name="Valeeva L.R."/>
            <person name="Shakirov E.V."/>
            <person name="Shippen D.E."/>
            <person name="Wei W.L."/>
            <person name="Yagura M."/>
            <person name="Yamaoka S."/>
            <person name="Yamato K.T."/>
            <person name="Liu C."/>
            <person name="Berger F."/>
        </authorList>
    </citation>
    <scope>NUCLEOTIDE SEQUENCE [LARGE SCALE GENOMIC DNA]</scope>
    <source>
        <strain evidence="6">Tak-1</strain>
    </source>
</reference>
<evidence type="ECO:0000256" key="2">
    <source>
        <dbReference type="SAM" id="Phobius"/>
    </source>
</evidence>
<reference evidence="4 5" key="1">
    <citation type="submission" date="2016-03" db="EMBL/GenBank/DDBJ databases">
        <title>Mechanisms controlling the formation of the plant cell surface in tip-growing cells are functionally conserved among land plants.</title>
        <authorList>
            <person name="Honkanen S."/>
            <person name="Jones V.A."/>
            <person name="Morieri G."/>
            <person name="Champion C."/>
            <person name="Hetherington A.J."/>
            <person name="Kelly S."/>
            <person name="Saint-Marcoux D."/>
            <person name="Proust H."/>
            <person name="Prescott H."/>
            <person name="Dolan L."/>
        </authorList>
    </citation>
    <scope>NUCLEOTIDE SEQUENCE [LARGE SCALE GENOMIC DNA]</scope>
    <source>
        <strain evidence="5">cv. Tak-1 and cv. Tak-2</strain>
        <tissue evidence="4">Whole gametophyte</tissue>
    </source>
</reference>
<keyword evidence="2" id="KW-1133">Transmembrane helix</keyword>
<evidence type="ECO:0008006" key="7">
    <source>
        <dbReference type="Google" id="ProtNLM"/>
    </source>
</evidence>
<dbReference type="EMBL" id="AP019871">
    <property type="protein sequence ID" value="BBN14011.1"/>
    <property type="molecule type" value="Genomic_DNA"/>
</dbReference>
<protein>
    <recommendedName>
        <fullName evidence="7">DUF3082 domain-containing protein</fullName>
    </recommendedName>
</protein>
<dbReference type="Proteomes" id="UP001162541">
    <property type="component" value="Chromosome 6"/>
</dbReference>
<name>A0A176VQA2_MARPO</name>
<reference evidence="3" key="2">
    <citation type="journal article" date="2019" name="Curr. Biol.">
        <title>Chromatin organization in early land plants reveals an ancestral association between H3K27me3, transposons, and constitutive heterochromatin.</title>
        <authorList>
            <person name="Montgomery S.A."/>
            <person name="Tanizawa Y."/>
            <person name="Galik B."/>
            <person name="Wang N."/>
            <person name="Ito T."/>
            <person name="Mochizuki T."/>
            <person name="Akimcheva S."/>
            <person name="Bowman J."/>
            <person name="Cognat V."/>
            <person name="Drouard L."/>
            <person name="Ekker H."/>
            <person name="Houng S."/>
            <person name="Kohchi T."/>
            <person name="Lin S."/>
            <person name="Liu L.D."/>
            <person name="Nakamura Y."/>
            <person name="Valeeva L.R."/>
            <person name="Shakirov E.V."/>
            <person name="Shippen D.E."/>
            <person name="Wei W."/>
            <person name="Yagura M."/>
            <person name="Yamaoka S."/>
            <person name="Yamato K.T."/>
            <person name="Liu C."/>
            <person name="Berger F."/>
        </authorList>
    </citation>
    <scope>NUCLEOTIDE SEQUENCE [LARGE SCALE GENOMIC DNA]</scope>
    <source>
        <strain evidence="3">Tak-1</strain>
    </source>
</reference>
<dbReference type="EMBL" id="LVLJ01003272">
    <property type="protein sequence ID" value="OAE22145.1"/>
    <property type="molecule type" value="Genomic_DNA"/>
</dbReference>
<keyword evidence="2" id="KW-0812">Transmembrane</keyword>
<dbReference type="PANTHER" id="PTHR35733:SF1">
    <property type="entry name" value="OS02G0307800 PROTEIN"/>
    <property type="match status" value="1"/>
</dbReference>
<keyword evidence="2" id="KW-0472">Membrane</keyword>
<accession>A0A176VQA2</accession>
<keyword evidence="5" id="KW-1185">Reference proteome</keyword>
<evidence type="ECO:0000313" key="4">
    <source>
        <dbReference type="EMBL" id="OAE22145.1"/>
    </source>
</evidence>
<dbReference type="InterPro" id="IPR021434">
    <property type="entry name" value="DUF3082"/>
</dbReference>
<feature type="region of interest" description="Disordered" evidence="1">
    <location>
        <begin position="288"/>
        <end position="317"/>
    </location>
</feature>
<proteinExistence type="predicted"/>
<feature type="transmembrane region" description="Helical" evidence="2">
    <location>
        <begin position="259"/>
        <end position="283"/>
    </location>
</feature>
<dbReference type="Pfam" id="PF11282">
    <property type="entry name" value="DUF3082"/>
    <property type="match status" value="1"/>
</dbReference>
<dbReference type="Proteomes" id="UP000077202">
    <property type="component" value="Unassembled WGS sequence"/>
</dbReference>
<evidence type="ECO:0000313" key="5">
    <source>
        <dbReference type="Proteomes" id="UP000077202"/>
    </source>
</evidence>
<dbReference type="GO" id="GO:0009535">
    <property type="term" value="C:chloroplast thylakoid membrane"/>
    <property type="evidence" value="ECO:0007669"/>
    <property type="project" value="TreeGrafter"/>
</dbReference>
<gene>
    <name evidence="4" type="ORF">AXG93_1175s1560</name>
    <name evidence="3" type="ORF">Mp_6g08180</name>
</gene>
<evidence type="ECO:0000313" key="6">
    <source>
        <dbReference type="Proteomes" id="UP001162541"/>
    </source>
</evidence>
<evidence type="ECO:0000256" key="1">
    <source>
        <dbReference type="SAM" id="MobiDB-lite"/>
    </source>
</evidence>